<gene>
    <name evidence="3" type="ORF">ARMGADRAFT_1005352</name>
</gene>
<dbReference type="Gene3D" id="3.30.200.20">
    <property type="entry name" value="Phosphorylase Kinase, domain 1"/>
    <property type="match status" value="1"/>
</dbReference>
<organism evidence="3 4">
    <name type="scientific">Armillaria gallica</name>
    <name type="common">Bulbous honey fungus</name>
    <name type="synonym">Armillaria bulbosa</name>
    <dbReference type="NCBI Taxonomy" id="47427"/>
    <lineage>
        <taxon>Eukaryota</taxon>
        <taxon>Fungi</taxon>
        <taxon>Dikarya</taxon>
        <taxon>Basidiomycota</taxon>
        <taxon>Agaricomycotina</taxon>
        <taxon>Agaricomycetes</taxon>
        <taxon>Agaricomycetidae</taxon>
        <taxon>Agaricales</taxon>
        <taxon>Marasmiineae</taxon>
        <taxon>Physalacriaceae</taxon>
        <taxon>Armillaria</taxon>
    </lineage>
</organism>
<dbReference type="GO" id="GO:0004672">
    <property type="term" value="F:protein kinase activity"/>
    <property type="evidence" value="ECO:0007669"/>
    <property type="project" value="InterPro"/>
</dbReference>
<evidence type="ECO:0000259" key="2">
    <source>
        <dbReference type="PROSITE" id="PS50011"/>
    </source>
</evidence>
<evidence type="ECO:0000313" key="3">
    <source>
        <dbReference type="EMBL" id="PBL01858.1"/>
    </source>
</evidence>
<dbReference type="AlphaFoldDB" id="A0A2H3EM38"/>
<keyword evidence="4" id="KW-1185">Reference proteome</keyword>
<dbReference type="InterPro" id="IPR052396">
    <property type="entry name" value="Meiotic_Drive_Suppr_Kinase"/>
</dbReference>
<dbReference type="EMBL" id="KZ293645">
    <property type="protein sequence ID" value="PBL01858.1"/>
    <property type="molecule type" value="Genomic_DNA"/>
</dbReference>
<sequence>MTSSRAQSAPFRLPEVDFQHLFAFDPLPLEQNPDSDIPKPYSSPVTFFDRHLDDSLILKKVMVLPSLISTISESLDGYFSTFNSKNEAFRSPRLCLRRGFYNCQEPPKNATDIAERYRLGAPFFLQAASILVVHPDKPELKTVFSMDEGYPGPPDVFHSQKYTLKYNAYTREDMLESLESWDSDRKTLLLSMWDNLPELAIWDMYALSGQSIMEAMSGLATVEVFPWKQCGASGHRQFTSSAYDSPPDVSKYLWEKAPVLPSSDVTRTVADTAYPRRSERLKSLSSSKGIPKVSPKKKPAQPARSLQVKKSAIPKITVPKAEREKSKYKANVADFVQRAWARAVHSDSTFIIFDCGNFLRVGVRRRETQTLYISEIIDVLNCSNPTYGKLMVAINTAILHDVIERLPLLDLSPAKGKRLHAGKSRKRPRDDTEAAAPVRRSRRRLGEALDETSPEEMKHELLTRNIALLYFQHGNYHSSSPSFFRRPNTLGRQRSYRYDDCLTLLIGKKLGEGAIGEVYEAQVLVDMPSGSLARYPEKVIVKLALSEEQKERIRHEYAIYRRLLYGPVPIAAGDIPTAFGFFEDIESDVGALILSYNGQPLAHRSDPPASGITVSPEERATLIRILERIHAAGVAHGDIRTWNMVADGEGNLSIIDFDRAKFRGHRAQMRAEHQRLEDLLDGEPIDGFSVTSYEALSTSDEASY</sequence>
<feature type="region of interest" description="Disordered" evidence="1">
    <location>
        <begin position="417"/>
        <end position="454"/>
    </location>
</feature>
<dbReference type="OrthoDB" id="2523927at2759"/>
<dbReference type="InParanoid" id="A0A2H3EM38"/>
<dbReference type="PROSITE" id="PS50011">
    <property type="entry name" value="PROTEIN_KINASE_DOM"/>
    <property type="match status" value="1"/>
</dbReference>
<evidence type="ECO:0000256" key="1">
    <source>
        <dbReference type="SAM" id="MobiDB-lite"/>
    </source>
</evidence>
<accession>A0A2H3EM38</accession>
<dbReference type="InterPro" id="IPR000719">
    <property type="entry name" value="Prot_kinase_dom"/>
</dbReference>
<dbReference type="SUPFAM" id="SSF56112">
    <property type="entry name" value="Protein kinase-like (PK-like)"/>
    <property type="match status" value="1"/>
</dbReference>
<proteinExistence type="predicted"/>
<dbReference type="Gene3D" id="1.10.510.10">
    <property type="entry name" value="Transferase(Phosphotransferase) domain 1"/>
    <property type="match status" value="1"/>
</dbReference>
<protein>
    <recommendedName>
        <fullName evidence="2">Protein kinase domain-containing protein</fullName>
    </recommendedName>
</protein>
<name>A0A2H3EM38_ARMGA</name>
<dbReference type="GO" id="GO:0005524">
    <property type="term" value="F:ATP binding"/>
    <property type="evidence" value="ECO:0007669"/>
    <property type="project" value="InterPro"/>
</dbReference>
<dbReference type="Proteomes" id="UP000217790">
    <property type="component" value="Unassembled WGS sequence"/>
</dbReference>
<evidence type="ECO:0000313" key="4">
    <source>
        <dbReference type="Proteomes" id="UP000217790"/>
    </source>
</evidence>
<dbReference type="PANTHER" id="PTHR37171:SF1">
    <property type="entry name" value="SERINE_THREONINE-PROTEIN KINASE YRZF-RELATED"/>
    <property type="match status" value="1"/>
</dbReference>
<feature type="domain" description="Protein kinase" evidence="2">
    <location>
        <begin position="504"/>
        <end position="704"/>
    </location>
</feature>
<dbReference type="PANTHER" id="PTHR37171">
    <property type="entry name" value="SERINE/THREONINE-PROTEIN KINASE YRZF-RELATED"/>
    <property type="match status" value="1"/>
</dbReference>
<dbReference type="InterPro" id="IPR011009">
    <property type="entry name" value="Kinase-like_dom_sf"/>
</dbReference>
<feature type="region of interest" description="Disordered" evidence="1">
    <location>
        <begin position="278"/>
        <end position="305"/>
    </location>
</feature>
<feature type="compositionally biased region" description="Basic residues" evidence="1">
    <location>
        <begin position="417"/>
        <end position="427"/>
    </location>
</feature>
<reference evidence="4" key="1">
    <citation type="journal article" date="2017" name="Nat. Ecol. Evol.">
        <title>Genome expansion and lineage-specific genetic innovations in the forest pathogenic fungi Armillaria.</title>
        <authorList>
            <person name="Sipos G."/>
            <person name="Prasanna A.N."/>
            <person name="Walter M.C."/>
            <person name="O'Connor E."/>
            <person name="Balint B."/>
            <person name="Krizsan K."/>
            <person name="Kiss B."/>
            <person name="Hess J."/>
            <person name="Varga T."/>
            <person name="Slot J."/>
            <person name="Riley R."/>
            <person name="Boka B."/>
            <person name="Rigling D."/>
            <person name="Barry K."/>
            <person name="Lee J."/>
            <person name="Mihaltcheva S."/>
            <person name="LaButti K."/>
            <person name="Lipzen A."/>
            <person name="Waldron R."/>
            <person name="Moloney N.M."/>
            <person name="Sperisen C."/>
            <person name="Kredics L."/>
            <person name="Vagvoelgyi C."/>
            <person name="Patrignani A."/>
            <person name="Fitzpatrick D."/>
            <person name="Nagy I."/>
            <person name="Doyle S."/>
            <person name="Anderson J.B."/>
            <person name="Grigoriev I.V."/>
            <person name="Gueldener U."/>
            <person name="Muensterkoetter M."/>
            <person name="Nagy L.G."/>
        </authorList>
    </citation>
    <scope>NUCLEOTIDE SEQUENCE [LARGE SCALE GENOMIC DNA]</scope>
    <source>
        <strain evidence="4">Ar21-2</strain>
    </source>
</reference>
<dbReference type="STRING" id="47427.A0A2H3EM38"/>